<organism evidence="1 2">
    <name type="scientific">Symbiodinium natans</name>
    <dbReference type="NCBI Taxonomy" id="878477"/>
    <lineage>
        <taxon>Eukaryota</taxon>
        <taxon>Sar</taxon>
        <taxon>Alveolata</taxon>
        <taxon>Dinophyceae</taxon>
        <taxon>Suessiales</taxon>
        <taxon>Symbiodiniaceae</taxon>
        <taxon>Symbiodinium</taxon>
    </lineage>
</organism>
<dbReference type="AlphaFoldDB" id="A0A812MC30"/>
<gene>
    <name evidence="1" type="ORF">SNAT2548_LOCUS13896</name>
</gene>
<protein>
    <submittedName>
        <fullName evidence="1">Uncharacterized protein</fullName>
    </submittedName>
</protein>
<comment type="caution">
    <text evidence="1">The sequence shown here is derived from an EMBL/GenBank/DDBJ whole genome shotgun (WGS) entry which is preliminary data.</text>
</comment>
<keyword evidence="2" id="KW-1185">Reference proteome</keyword>
<evidence type="ECO:0000313" key="2">
    <source>
        <dbReference type="Proteomes" id="UP000604046"/>
    </source>
</evidence>
<proteinExistence type="predicted"/>
<name>A0A812MC30_9DINO</name>
<dbReference type="EMBL" id="CAJNDS010001535">
    <property type="protein sequence ID" value="CAE7264050.1"/>
    <property type="molecule type" value="Genomic_DNA"/>
</dbReference>
<accession>A0A812MC30</accession>
<reference evidence="1" key="1">
    <citation type="submission" date="2021-02" db="EMBL/GenBank/DDBJ databases">
        <authorList>
            <person name="Dougan E. K."/>
            <person name="Rhodes N."/>
            <person name="Thang M."/>
            <person name="Chan C."/>
        </authorList>
    </citation>
    <scope>NUCLEOTIDE SEQUENCE</scope>
</reference>
<evidence type="ECO:0000313" key="1">
    <source>
        <dbReference type="EMBL" id="CAE7264050.1"/>
    </source>
</evidence>
<dbReference type="OrthoDB" id="425703at2759"/>
<sequence>MLLGARGNLTTSRTLMAVLAAKNSTGYQTQVSALPDVHLIPPVQILRVEPEAMCVSPCRLQWDFPGLKERLLTAFVVNETEALAVDCLEVVCEVPQYLQLGSSSGALSKESLEPRLYLNEPPRAQSMRRGSLSLSVDGILWSNSLPVIFMRQVHLHLSGPTVVPPFTPISLNVTATFESLQQYQAAMRAGLGFRV</sequence>
<dbReference type="Proteomes" id="UP000604046">
    <property type="component" value="Unassembled WGS sequence"/>
</dbReference>